<feature type="region of interest" description="Disordered" evidence="2">
    <location>
        <begin position="128"/>
        <end position="167"/>
    </location>
</feature>
<reference evidence="4" key="1">
    <citation type="submission" date="2014-01" db="EMBL/GenBank/DDBJ databases">
        <authorList>
            <person name="Brown-Elliot B."/>
            <person name="Wallace R."/>
            <person name="Lenaerts A."/>
            <person name="Ordway D."/>
            <person name="DeGroote M.A."/>
            <person name="Parker T."/>
            <person name="Sizemore C."/>
            <person name="Tallon L.J."/>
            <person name="Sadzewicz L.K."/>
            <person name="Sengamalay N."/>
            <person name="Fraser C.M."/>
            <person name="Hine E."/>
            <person name="Shefchek K.A."/>
            <person name="Das S.P."/>
            <person name="Tettelin H."/>
        </authorList>
    </citation>
    <scope>NUCLEOTIDE SEQUENCE [LARGE SCALE GENOMIC DNA]</scope>
    <source>
        <strain evidence="4">4042</strain>
    </source>
</reference>
<dbReference type="EMBL" id="JAOB01000013">
    <property type="protein sequence ID" value="EUA68610.1"/>
    <property type="molecule type" value="Genomic_DNA"/>
</dbReference>
<protein>
    <submittedName>
        <fullName evidence="4">Clp amino terminal domain protein</fullName>
    </submittedName>
</protein>
<name>X8DM97_MYCXE</name>
<gene>
    <name evidence="4" type="ORF">I553_1798</name>
</gene>
<organism evidence="4">
    <name type="scientific">Mycobacterium xenopi 4042</name>
    <dbReference type="NCBI Taxonomy" id="1299334"/>
    <lineage>
        <taxon>Bacteria</taxon>
        <taxon>Bacillati</taxon>
        <taxon>Actinomycetota</taxon>
        <taxon>Actinomycetes</taxon>
        <taxon>Mycobacteriales</taxon>
        <taxon>Mycobacteriaceae</taxon>
        <taxon>Mycobacterium</taxon>
    </lineage>
</organism>
<dbReference type="InterPro" id="IPR004176">
    <property type="entry name" value="Clp_R_N"/>
</dbReference>
<feature type="compositionally biased region" description="Basic residues" evidence="2">
    <location>
        <begin position="156"/>
        <end position="167"/>
    </location>
</feature>
<dbReference type="PROSITE" id="PS51903">
    <property type="entry name" value="CLP_R"/>
    <property type="match status" value="1"/>
</dbReference>
<feature type="compositionally biased region" description="Low complexity" evidence="2">
    <location>
        <begin position="142"/>
        <end position="152"/>
    </location>
</feature>
<dbReference type="SUPFAM" id="SSF81923">
    <property type="entry name" value="Double Clp-N motif"/>
    <property type="match status" value="1"/>
</dbReference>
<dbReference type="Pfam" id="PF02861">
    <property type="entry name" value="Clp_N"/>
    <property type="match status" value="1"/>
</dbReference>
<evidence type="ECO:0000256" key="2">
    <source>
        <dbReference type="SAM" id="MobiDB-lite"/>
    </source>
</evidence>
<comment type="caution">
    <text evidence="4">The sequence shown here is derived from an EMBL/GenBank/DDBJ whole genome shotgun (WGS) entry which is preliminary data.</text>
</comment>
<dbReference type="InterPro" id="IPR036628">
    <property type="entry name" value="Clp_N_dom_sf"/>
</dbReference>
<feature type="compositionally biased region" description="Basic residues" evidence="2">
    <location>
        <begin position="131"/>
        <end position="141"/>
    </location>
</feature>
<evidence type="ECO:0000259" key="3">
    <source>
        <dbReference type="PROSITE" id="PS51903"/>
    </source>
</evidence>
<feature type="domain" description="Clp R" evidence="3">
    <location>
        <begin position="1"/>
        <end position="149"/>
    </location>
</feature>
<evidence type="ECO:0000256" key="1">
    <source>
        <dbReference type="PROSITE-ProRule" id="PRU01251"/>
    </source>
</evidence>
<dbReference type="AlphaFoldDB" id="X8DM97"/>
<proteinExistence type="predicted"/>
<accession>X8DM97</accession>
<evidence type="ECO:0000313" key="4">
    <source>
        <dbReference type="EMBL" id="EUA68610.1"/>
    </source>
</evidence>
<dbReference type="PATRIC" id="fig|1299334.3.peg.1283"/>
<keyword evidence="1" id="KW-0677">Repeat</keyword>
<dbReference type="Gene3D" id="1.10.1780.10">
    <property type="entry name" value="Clp, N-terminal domain"/>
    <property type="match status" value="1"/>
</dbReference>
<sequence>MDSFNPTTKTQAALTSALQAASAAGHPEIRPAHLLMALLTQNDGIAAPLLEAVGVEPATIRAEAQRLIDRLPQVTGASSQPQLSRESLAAITAAQQLATEMDDEYVSTEHLMVGLATGDSDVAKLLNGHGASRKPCGRRSSRCAAARGSPAPTRRPPTRRWRSTRPT</sequence>